<gene>
    <name evidence="2" type="ORF">G5C33_06305</name>
</gene>
<proteinExistence type="predicted"/>
<reference evidence="2 3" key="1">
    <citation type="submission" date="2020-02" db="EMBL/GenBank/DDBJ databases">
        <authorList>
            <person name="Zheng R.K."/>
            <person name="Sun C.M."/>
        </authorList>
    </citation>
    <scope>NUCLEOTIDE SEQUENCE [LARGE SCALE GENOMIC DNA]</scope>
    <source>
        <strain evidence="3">zrk23</strain>
    </source>
</reference>
<dbReference type="RefSeq" id="WP_165326437.1">
    <property type="nucleotide sequence ID" value="NZ_CP049109.1"/>
</dbReference>
<sequence length="164" mass="18672">MTDDIKRRGRPKGSEKDDSEALAAIADLMLTEPNLKPTTAMRRFNRNANESTIRRWQSKWRQRKAALLAEAKDRRAASVVEHRSSSPVSMTDVLGDVEALYNSPAVRAALAFQESPEMRALRKVYNSPEMKAMRAMREIHNSPAMQVMREVHRKLAALNLQKGW</sequence>
<keyword evidence="3" id="KW-1185">Reference proteome</keyword>
<evidence type="ECO:0000256" key="1">
    <source>
        <dbReference type="SAM" id="MobiDB-lite"/>
    </source>
</evidence>
<organism evidence="2 3">
    <name type="scientific">Stakelama tenebrarum</name>
    <dbReference type="NCBI Taxonomy" id="2711215"/>
    <lineage>
        <taxon>Bacteria</taxon>
        <taxon>Pseudomonadati</taxon>
        <taxon>Pseudomonadota</taxon>
        <taxon>Alphaproteobacteria</taxon>
        <taxon>Sphingomonadales</taxon>
        <taxon>Sphingomonadaceae</taxon>
        <taxon>Stakelama</taxon>
    </lineage>
</organism>
<dbReference type="EMBL" id="CP049109">
    <property type="protein sequence ID" value="QIG79436.1"/>
    <property type="molecule type" value="Genomic_DNA"/>
</dbReference>
<protein>
    <submittedName>
        <fullName evidence="2">Uncharacterized protein</fullName>
    </submittedName>
</protein>
<name>A0A6G6Y4D8_9SPHN</name>
<feature type="compositionally biased region" description="Basic and acidic residues" evidence="1">
    <location>
        <begin position="1"/>
        <end position="16"/>
    </location>
</feature>
<accession>A0A6G6Y4D8</accession>
<dbReference type="AlphaFoldDB" id="A0A6G6Y4D8"/>
<evidence type="ECO:0000313" key="3">
    <source>
        <dbReference type="Proteomes" id="UP000501568"/>
    </source>
</evidence>
<dbReference type="Proteomes" id="UP000501568">
    <property type="component" value="Chromosome"/>
</dbReference>
<dbReference type="KEGG" id="spzr:G5C33_06305"/>
<feature type="region of interest" description="Disordered" evidence="1">
    <location>
        <begin position="1"/>
        <end position="20"/>
    </location>
</feature>
<evidence type="ECO:0000313" key="2">
    <source>
        <dbReference type="EMBL" id="QIG79436.1"/>
    </source>
</evidence>